<sequence>MVNVALEKLGKNLYLYPGSPSTMIKTGEKTVIIDPGNGSKRPKELRRELRKIGVEINYIIATHAHADHVAIVPKLDKPLFIHRYEFSIAETPLNRELLTFGSKAPKGFLVYQFPSEVRVHAIFDWSDELFGLRALELPGHSPGMTGFLDEENAVLYAGDSFFGERVIEGVGLPYLIEPNLFKESIKRLVNYAEEGVLLIPSHGKSVKGEEALNLLEFNLKRVEAGESKILELLKTPRSVSELSYFLAKSFDAKITPQALALNQVPIRAIIADLYNKDLIEPVIEEDLKWKAKP</sequence>
<proteinExistence type="predicted"/>
<keyword evidence="3" id="KW-1185">Reference proteome</keyword>
<dbReference type="HOGENOM" id="CLU_061754_0_0_2"/>
<dbReference type="Pfam" id="PF00753">
    <property type="entry name" value="Lactamase_B"/>
    <property type="match status" value="1"/>
</dbReference>
<dbReference type="eggNOG" id="arCOG00498">
    <property type="taxonomic scope" value="Archaea"/>
</dbReference>
<dbReference type="SMART" id="SM00849">
    <property type="entry name" value="Lactamase_B"/>
    <property type="match status" value="1"/>
</dbReference>
<keyword evidence="2" id="KW-0378">Hydrolase</keyword>
<evidence type="ECO:0000313" key="3">
    <source>
        <dbReference type="Proteomes" id="UP000009079"/>
    </source>
</evidence>
<dbReference type="GO" id="GO:0016787">
    <property type="term" value="F:hydrolase activity"/>
    <property type="evidence" value="ECO:0007669"/>
    <property type="project" value="UniProtKB-KW"/>
</dbReference>
<dbReference type="Gene3D" id="3.60.15.10">
    <property type="entry name" value="Ribonuclease Z/Hydroxyacylglutathione hydrolase-like"/>
    <property type="match status" value="1"/>
</dbReference>
<organism evidence="2 3">
    <name type="scientific">Thermococcus sibiricus (strain DSM 12597 / MM 739)</name>
    <dbReference type="NCBI Taxonomy" id="604354"/>
    <lineage>
        <taxon>Archaea</taxon>
        <taxon>Methanobacteriati</taxon>
        <taxon>Methanobacteriota</taxon>
        <taxon>Thermococci</taxon>
        <taxon>Thermococcales</taxon>
        <taxon>Thermococcaceae</taxon>
        <taxon>Thermococcus</taxon>
    </lineage>
</organism>
<name>C6A518_THESM</name>
<feature type="domain" description="Metallo-beta-lactamase" evidence="1">
    <location>
        <begin position="18"/>
        <end position="202"/>
    </location>
</feature>
<dbReference type="EMBL" id="CP001463">
    <property type="protein sequence ID" value="ACS90713.1"/>
    <property type="molecule type" value="Genomic_DNA"/>
</dbReference>
<dbReference type="InterPro" id="IPR001279">
    <property type="entry name" value="Metallo-B-lactamas"/>
</dbReference>
<evidence type="ECO:0000313" key="2">
    <source>
        <dbReference type="EMBL" id="ACS90713.1"/>
    </source>
</evidence>
<gene>
    <name evidence="2" type="ordered locus">TSIB_1662</name>
</gene>
<protein>
    <submittedName>
        <fullName evidence="2">Zinc-dependent hydrolase, glyoxylase II family</fullName>
    </submittedName>
</protein>
<dbReference type="InterPro" id="IPR050855">
    <property type="entry name" value="NDM-1-like"/>
</dbReference>
<dbReference type="PANTHER" id="PTHR42951:SF14">
    <property type="entry name" value="METALLO-BETA-LACTAMASE SUPERFAMILY PROTEIN"/>
    <property type="match status" value="1"/>
</dbReference>
<evidence type="ECO:0000259" key="1">
    <source>
        <dbReference type="SMART" id="SM00849"/>
    </source>
</evidence>
<accession>C6A518</accession>
<dbReference type="AlphaFoldDB" id="C6A518"/>
<dbReference type="Proteomes" id="UP000009079">
    <property type="component" value="Chromosome"/>
</dbReference>
<reference evidence="2 3" key="1">
    <citation type="journal article" date="2009" name="Appl. Environ. Microbiol.">
        <title>Metabolic versatility and indigenous origin of the archaeon Thermococcus sibiricus, isolated from a siberian oil reservoir, as revealed by genome analysis.</title>
        <authorList>
            <person name="Mardanov A.V."/>
            <person name="Ravin N.V."/>
            <person name="Svetlitchnyi V.A."/>
            <person name="Beletsky A.V."/>
            <person name="Miroshnichenko M.L."/>
            <person name="Bonch-Osmolovskaya E.A."/>
            <person name="Skryabin K.G."/>
        </authorList>
    </citation>
    <scope>NUCLEOTIDE SEQUENCE [LARGE SCALE GENOMIC DNA]</scope>
    <source>
        <strain evidence="3">DSM 12597 / MM 739</strain>
    </source>
</reference>
<dbReference type="STRING" id="604354.TSIB_1662"/>
<dbReference type="SUPFAM" id="SSF56281">
    <property type="entry name" value="Metallo-hydrolase/oxidoreductase"/>
    <property type="match status" value="1"/>
</dbReference>
<dbReference type="InterPro" id="IPR036866">
    <property type="entry name" value="RibonucZ/Hydroxyglut_hydro"/>
</dbReference>
<dbReference type="KEGG" id="tsi:TSIB_1662"/>
<dbReference type="PANTHER" id="PTHR42951">
    <property type="entry name" value="METALLO-BETA-LACTAMASE DOMAIN-CONTAINING"/>
    <property type="match status" value="1"/>
</dbReference>